<keyword evidence="1" id="KW-0472">Membrane</keyword>
<evidence type="ECO:0000256" key="1">
    <source>
        <dbReference type="SAM" id="Phobius"/>
    </source>
</evidence>
<evidence type="ECO:0000313" key="2">
    <source>
        <dbReference type="EMBL" id="EPE28693.1"/>
    </source>
</evidence>
<feature type="transmembrane region" description="Helical" evidence="1">
    <location>
        <begin position="286"/>
        <end position="303"/>
    </location>
</feature>
<name>S3DQD7_GLAL2</name>
<dbReference type="HOGENOM" id="CLU_399033_0_0_1"/>
<feature type="transmembrane region" description="Helical" evidence="1">
    <location>
        <begin position="620"/>
        <end position="639"/>
    </location>
</feature>
<accession>S3DQD7</accession>
<keyword evidence="1" id="KW-1133">Transmembrane helix</keyword>
<keyword evidence="1" id="KW-0812">Transmembrane</keyword>
<dbReference type="EMBL" id="KE145368">
    <property type="protein sequence ID" value="EPE28693.1"/>
    <property type="molecule type" value="Genomic_DNA"/>
</dbReference>
<dbReference type="OrthoDB" id="5408984at2759"/>
<dbReference type="GeneID" id="19468861"/>
<feature type="transmembrane region" description="Helical" evidence="1">
    <location>
        <begin position="578"/>
        <end position="600"/>
    </location>
</feature>
<dbReference type="RefSeq" id="XP_008084601.1">
    <property type="nucleotide sequence ID" value="XM_008086410.1"/>
</dbReference>
<dbReference type="Proteomes" id="UP000016922">
    <property type="component" value="Unassembled WGS sequence"/>
</dbReference>
<protein>
    <submittedName>
        <fullName evidence="2">Uncharacterized protein</fullName>
    </submittedName>
</protein>
<feature type="transmembrane region" description="Helical" evidence="1">
    <location>
        <begin position="436"/>
        <end position="455"/>
    </location>
</feature>
<feature type="transmembrane region" description="Helical" evidence="1">
    <location>
        <begin position="129"/>
        <end position="156"/>
    </location>
</feature>
<reference evidence="2 3" key="1">
    <citation type="journal article" date="2013" name="BMC Genomics">
        <title>Genomics-driven discovery of the pneumocandin biosynthetic gene cluster in the fungus Glarea lozoyensis.</title>
        <authorList>
            <person name="Chen L."/>
            <person name="Yue Q."/>
            <person name="Zhang X."/>
            <person name="Xiang M."/>
            <person name="Wang C."/>
            <person name="Li S."/>
            <person name="Che Y."/>
            <person name="Ortiz-Lopez F.J."/>
            <person name="Bills G.F."/>
            <person name="Liu X."/>
            <person name="An Z."/>
        </authorList>
    </citation>
    <scope>NUCLEOTIDE SEQUENCE [LARGE SCALE GENOMIC DNA]</scope>
    <source>
        <strain evidence="3">ATCC 20868 / MF5171</strain>
    </source>
</reference>
<evidence type="ECO:0000313" key="3">
    <source>
        <dbReference type="Proteomes" id="UP000016922"/>
    </source>
</evidence>
<gene>
    <name evidence="2" type="ORF">GLAREA_09814</name>
</gene>
<dbReference type="AlphaFoldDB" id="S3DQD7"/>
<feature type="transmembrane region" description="Helical" evidence="1">
    <location>
        <begin position="341"/>
        <end position="360"/>
    </location>
</feature>
<feature type="transmembrane region" description="Helical" evidence="1">
    <location>
        <begin position="490"/>
        <end position="507"/>
    </location>
</feature>
<sequence length="690" mass="76303">MSSTLTLPTTHSTHENPPVTTIFSANPKQEYFASYQLRYALRTDSQSAMTALRISLQASQTPNWYSALDADIQEYVRCELGVGCAVSRNYSTPFLPNPTPNPVTTGLWSKSTGGIAFEPFGPLSGIDLAIPWVVLLGTLVASGFFIAWSTCLMACLRECLSRRNSQRLSAINHTSPAQLALTWAFIGGSGGILQCLGAPGFSTSTTFFAGILVSSFGIATIASACNNVFLDTCWKHVMAQSLQRKDGTCHGDNLRAASLDWIDIIHRTFTLRVSGRELQVALSHTILRWSFVISIAIIQRSIVVEGPFFKTSQILSWHDDFTPVWKTGDVDVELSTTRRPAWIAIAVLAHACGVFLGLAISKITPWSLFRDIDADSNLLEAYKPFLEIIVGGSISSSSQVADYLDYKMSVNLYGTLPLLRAHHTPGRQVWIKLRGASFGMLLSLIGPLLLLPVTLSYRSSFVQLDCVDTIVGDQYNHCQRSGNRKANMTRFVYVICYSVTGLGYTILRDFITWTCTLESLTLNVNDRTRELWTTVSDSNGRNSRRVQVPPFHGLNYLGDSSGLSLWSRQHHRLSKTRAGGLLTLLGLQTVVVRVLLIYAISGVAKAKHLDIELTMAMALWPILFIWPVIYIPVIIWFIVPFRSPLGAQNGWRWAKIARDALENEEGTYGVVEGKARFAVDARAFGDEDLQ</sequence>
<organism evidence="2 3">
    <name type="scientific">Glarea lozoyensis (strain ATCC 20868 / MF5171)</name>
    <dbReference type="NCBI Taxonomy" id="1116229"/>
    <lineage>
        <taxon>Eukaryota</taxon>
        <taxon>Fungi</taxon>
        <taxon>Dikarya</taxon>
        <taxon>Ascomycota</taxon>
        <taxon>Pezizomycotina</taxon>
        <taxon>Leotiomycetes</taxon>
        <taxon>Helotiales</taxon>
        <taxon>Helotiaceae</taxon>
        <taxon>Glarea</taxon>
    </lineage>
</organism>
<keyword evidence="3" id="KW-1185">Reference proteome</keyword>
<feature type="transmembrane region" description="Helical" evidence="1">
    <location>
        <begin position="207"/>
        <end position="230"/>
    </location>
</feature>
<feature type="transmembrane region" description="Helical" evidence="1">
    <location>
        <begin position="177"/>
        <end position="201"/>
    </location>
</feature>
<proteinExistence type="predicted"/>
<dbReference type="KEGG" id="glz:GLAREA_09814"/>